<dbReference type="Gramene" id="PHT69901">
    <property type="protein sequence ID" value="PHT69901"/>
    <property type="gene ID" value="T459_25005"/>
</dbReference>
<reference evidence="1 2" key="2">
    <citation type="journal article" date="2017" name="Genome Biol.">
        <title>New reference genome sequences of hot pepper reveal the massive evolution of plant disease-resistance genes by retroduplication.</title>
        <authorList>
            <person name="Kim S."/>
            <person name="Park J."/>
            <person name="Yeom S.I."/>
            <person name="Kim Y.M."/>
            <person name="Seo E."/>
            <person name="Kim K.T."/>
            <person name="Kim M.S."/>
            <person name="Lee J.M."/>
            <person name="Cheong K."/>
            <person name="Shin H.S."/>
            <person name="Kim S.B."/>
            <person name="Han K."/>
            <person name="Lee J."/>
            <person name="Park M."/>
            <person name="Lee H.A."/>
            <person name="Lee H.Y."/>
            <person name="Lee Y."/>
            <person name="Oh S."/>
            <person name="Lee J.H."/>
            <person name="Choi E."/>
            <person name="Choi E."/>
            <person name="Lee S.E."/>
            <person name="Jeon J."/>
            <person name="Kim H."/>
            <person name="Choi G."/>
            <person name="Song H."/>
            <person name="Lee J."/>
            <person name="Lee S.C."/>
            <person name="Kwon J.K."/>
            <person name="Lee H.Y."/>
            <person name="Koo N."/>
            <person name="Hong Y."/>
            <person name="Kim R.W."/>
            <person name="Kang W.H."/>
            <person name="Huh J.H."/>
            <person name="Kang B.C."/>
            <person name="Yang T.J."/>
            <person name="Lee Y.H."/>
            <person name="Bennetzen J.L."/>
            <person name="Choi D."/>
        </authorList>
    </citation>
    <scope>NUCLEOTIDE SEQUENCE [LARGE SCALE GENOMIC DNA]</scope>
    <source>
        <strain evidence="2">cv. CM334</strain>
    </source>
</reference>
<evidence type="ECO:0000313" key="1">
    <source>
        <dbReference type="EMBL" id="PHT69901.1"/>
    </source>
</evidence>
<proteinExistence type="predicted"/>
<dbReference type="AlphaFoldDB" id="A0A2G2YJY0"/>
<evidence type="ECO:0000313" key="2">
    <source>
        <dbReference type="Proteomes" id="UP000222542"/>
    </source>
</evidence>
<dbReference type="Proteomes" id="UP000222542">
    <property type="component" value="Unassembled WGS sequence"/>
</dbReference>
<name>A0A2G2YJY0_CAPAN</name>
<dbReference type="EMBL" id="AYRZ02000010">
    <property type="protein sequence ID" value="PHT69901.1"/>
    <property type="molecule type" value="Genomic_DNA"/>
</dbReference>
<gene>
    <name evidence="1" type="ORF">T459_25005</name>
</gene>
<keyword evidence="2" id="KW-1185">Reference proteome</keyword>
<accession>A0A2G2YJY0</accession>
<protein>
    <submittedName>
        <fullName evidence="1">Uncharacterized protein</fullName>
    </submittedName>
</protein>
<reference evidence="1 2" key="1">
    <citation type="journal article" date="2014" name="Nat. Genet.">
        <title>Genome sequence of the hot pepper provides insights into the evolution of pungency in Capsicum species.</title>
        <authorList>
            <person name="Kim S."/>
            <person name="Park M."/>
            <person name="Yeom S.I."/>
            <person name="Kim Y.M."/>
            <person name="Lee J.M."/>
            <person name="Lee H.A."/>
            <person name="Seo E."/>
            <person name="Choi J."/>
            <person name="Cheong K."/>
            <person name="Kim K.T."/>
            <person name="Jung K."/>
            <person name="Lee G.W."/>
            <person name="Oh S.K."/>
            <person name="Bae C."/>
            <person name="Kim S.B."/>
            <person name="Lee H.Y."/>
            <person name="Kim S.Y."/>
            <person name="Kim M.S."/>
            <person name="Kang B.C."/>
            <person name="Jo Y.D."/>
            <person name="Yang H.B."/>
            <person name="Jeong H.J."/>
            <person name="Kang W.H."/>
            <person name="Kwon J.K."/>
            <person name="Shin C."/>
            <person name="Lim J.Y."/>
            <person name="Park J.H."/>
            <person name="Huh J.H."/>
            <person name="Kim J.S."/>
            <person name="Kim B.D."/>
            <person name="Cohen O."/>
            <person name="Paran I."/>
            <person name="Suh M.C."/>
            <person name="Lee S.B."/>
            <person name="Kim Y.K."/>
            <person name="Shin Y."/>
            <person name="Noh S.J."/>
            <person name="Park J."/>
            <person name="Seo Y.S."/>
            <person name="Kwon S.Y."/>
            <person name="Kim H.A."/>
            <person name="Park J.M."/>
            <person name="Kim H.J."/>
            <person name="Choi S.B."/>
            <person name="Bosland P.W."/>
            <person name="Reeves G."/>
            <person name="Jo S.H."/>
            <person name="Lee B.W."/>
            <person name="Cho H.T."/>
            <person name="Choi H.S."/>
            <person name="Lee M.S."/>
            <person name="Yu Y."/>
            <person name="Do Choi Y."/>
            <person name="Park B.S."/>
            <person name="van Deynze A."/>
            <person name="Ashrafi H."/>
            <person name="Hill T."/>
            <person name="Kim W.T."/>
            <person name="Pai H.S."/>
            <person name="Ahn H.K."/>
            <person name="Yeam I."/>
            <person name="Giovannoni J.J."/>
            <person name="Rose J.K."/>
            <person name="Sorensen I."/>
            <person name="Lee S.J."/>
            <person name="Kim R.W."/>
            <person name="Choi I.Y."/>
            <person name="Choi B.S."/>
            <person name="Lim J.S."/>
            <person name="Lee Y.H."/>
            <person name="Choi D."/>
        </authorList>
    </citation>
    <scope>NUCLEOTIDE SEQUENCE [LARGE SCALE GENOMIC DNA]</scope>
    <source>
        <strain evidence="2">cv. CM334</strain>
    </source>
</reference>
<sequence>MTNERLFPLLEELCLYGLPKLRRFILTKYALKFPFLRDAKIVDCPEMTTFVQQGSVSSVSIERVNNDNEVKVVISITYVFQQISSNFLLTSEFSDLKLQQPPPLSRIYLSDDTLSDASISSYLTLP</sequence>
<organism evidence="1 2">
    <name type="scientific">Capsicum annuum</name>
    <name type="common">Capsicum pepper</name>
    <dbReference type="NCBI Taxonomy" id="4072"/>
    <lineage>
        <taxon>Eukaryota</taxon>
        <taxon>Viridiplantae</taxon>
        <taxon>Streptophyta</taxon>
        <taxon>Embryophyta</taxon>
        <taxon>Tracheophyta</taxon>
        <taxon>Spermatophyta</taxon>
        <taxon>Magnoliopsida</taxon>
        <taxon>eudicotyledons</taxon>
        <taxon>Gunneridae</taxon>
        <taxon>Pentapetalae</taxon>
        <taxon>asterids</taxon>
        <taxon>lamiids</taxon>
        <taxon>Solanales</taxon>
        <taxon>Solanaceae</taxon>
        <taxon>Solanoideae</taxon>
        <taxon>Capsiceae</taxon>
        <taxon>Capsicum</taxon>
    </lineage>
</organism>
<comment type="caution">
    <text evidence="1">The sequence shown here is derived from an EMBL/GenBank/DDBJ whole genome shotgun (WGS) entry which is preliminary data.</text>
</comment>